<evidence type="ECO:0000259" key="1">
    <source>
        <dbReference type="Pfam" id="PF09994"/>
    </source>
</evidence>
<accession>A0A1C3NR57</accession>
<dbReference type="Pfam" id="PF09994">
    <property type="entry name" value="T6SS_Tle1-like_cat"/>
    <property type="match status" value="1"/>
</dbReference>
<gene>
    <name evidence="2" type="ORF">XBLMG947_3698</name>
</gene>
<evidence type="ECO:0000313" key="3">
    <source>
        <dbReference type="Proteomes" id="UP000092503"/>
    </source>
</evidence>
<feature type="domain" description="T6SS Phospholipase effector Tle1-like catalytic" evidence="1">
    <location>
        <begin position="54"/>
        <end position="164"/>
    </location>
</feature>
<sequence length="234" mass="26037">MANDRDTAKTWADDVETYPATAQDLSAYENSRHALAQFKAPTLVGQQNPHTRLFVASFDGTGNDKHKDPEHITNIGILDDQVQTAVSNNVKNICGYYVPGVGTQDSDFTRNLDGAVGYSYGPRMEEMYLKFITQAKQWRDEDPKAEISIVSTGFSRGAVTAAMFSRPMPRTWIPGCAHSSPCTRWRCHRNAAIPRCRRSRCTMVRPTHQAGSSRRIKCGMSASAAMRRSSGRCR</sequence>
<name>A0A1C3NR57_9XANT</name>
<dbReference type="AlphaFoldDB" id="A0A1C3NR57"/>
<dbReference type="STRING" id="56449.XBLMG947_3698"/>
<dbReference type="RefSeq" id="WP_245228253.1">
    <property type="nucleotide sequence ID" value="NZ_FLTX01000068.1"/>
</dbReference>
<dbReference type="EMBL" id="FLTX01000068">
    <property type="protein sequence ID" value="SBV52897.1"/>
    <property type="molecule type" value="Genomic_DNA"/>
</dbReference>
<reference evidence="2 3" key="1">
    <citation type="submission" date="2016-06" db="EMBL/GenBank/DDBJ databases">
        <authorList>
            <person name="Kjaerup R.B."/>
            <person name="Dalgaard T.S."/>
            <person name="Juul-Madsen H.R."/>
        </authorList>
    </citation>
    <scope>NUCLEOTIDE SEQUENCE [LARGE SCALE GENOMIC DNA]</scope>
    <source>
        <strain evidence="2">LMG947</strain>
    </source>
</reference>
<dbReference type="InterPro" id="IPR018712">
    <property type="entry name" value="Tle1-like_cat"/>
</dbReference>
<evidence type="ECO:0000313" key="2">
    <source>
        <dbReference type="EMBL" id="SBV52897.1"/>
    </source>
</evidence>
<dbReference type="PANTHER" id="PTHR33840:SF1">
    <property type="entry name" value="TLE1 PHOSPHOLIPASE DOMAIN-CONTAINING PROTEIN"/>
    <property type="match status" value="1"/>
</dbReference>
<dbReference type="PANTHER" id="PTHR33840">
    <property type="match status" value="1"/>
</dbReference>
<organism evidence="2 3">
    <name type="scientific">Xanthomonas bromi</name>
    <dbReference type="NCBI Taxonomy" id="56449"/>
    <lineage>
        <taxon>Bacteria</taxon>
        <taxon>Pseudomonadati</taxon>
        <taxon>Pseudomonadota</taxon>
        <taxon>Gammaproteobacteria</taxon>
        <taxon>Lysobacterales</taxon>
        <taxon>Lysobacteraceae</taxon>
        <taxon>Xanthomonas</taxon>
    </lineage>
</organism>
<dbReference type="Proteomes" id="UP000092503">
    <property type="component" value="Unassembled WGS sequence"/>
</dbReference>
<proteinExistence type="predicted"/>
<protein>
    <recommendedName>
        <fullName evidence="1">T6SS Phospholipase effector Tle1-like catalytic domain-containing protein</fullName>
    </recommendedName>
</protein>